<organism evidence="4 5">
    <name type="scientific">Cerrena zonata</name>
    <dbReference type="NCBI Taxonomy" id="2478898"/>
    <lineage>
        <taxon>Eukaryota</taxon>
        <taxon>Fungi</taxon>
        <taxon>Dikarya</taxon>
        <taxon>Basidiomycota</taxon>
        <taxon>Agaricomycotina</taxon>
        <taxon>Agaricomycetes</taxon>
        <taxon>Polyporales</taxon>
        <taxon>Cerrenaceae</taxon>
        <taxon>Cerrena</taxon>
    </lineage>
</organism>
<dbReference type="Gene3D" id="3.40.50.12660">
    <property type="match status" value="1"/>
</dbReference>
<dbReference type="InterPro" id="IPR050452">
    <property type="entry name" value="Metacaspase"/>
</dbReference>
<dbReference type="EMBL" id="JASBNA010000048">
    <property type="protein sequence ID" value="KAK7680535.1"/>
    <property type="molecule type" value="Genomic_DNA"/>
</dbReference>
<keyword evidence="5" id="KW-1185">Reference proteome</keyword>
<evidence type="ECO:0000256" key="1">
    <source>
        <dbReference type="ARBA" id="ARBA00009005"/>
    </source>
</evidence>
<dbReference type="AlphaFoldDB" id="A0AAW0FG39"/>
<protein>
    <recommendedName>
        <fullName evidence="3">Peptidase C14 caspase domain-containing protein</fullName>
    </recommendedName>
</protein>
<feature type="region of interest" description="Disordered" evidence="2">
    <location>
        <begin position="74"/>
        <end position="130"/>
    </location>
</feature>
<accession>A0AAW0FG39</accession>
<name>A0AAW0FG39_9APHY</name>
<evidence type="ECO:0000313" key="5">
    <source>
        <dbReference type="Proteomes" id="UP001385951"/>
    </source>
</evidence>
<dbReference type="PANTHER" id="PTHR48104">
    <property type="entry name" value="METACASPASE-4"/>
    <property type="match status" value="1"/>
</dbReference>
<dbReference type="PANTHER" id="PTHR48104:SF30">
    <property type="entry name" value="METACASPASE-1"/>
    <property type="match status" value="1"/>
</dbReference>
<comment type="similarity">
    <text evidence="1">Belongs to the peptidase C14B family.</text>
</comment>
<dbReference type="GO" id="GO:0006508">
    <property type="term" value="P:proteolysis"/>
    <property type="evidence" value="ECO:0007669"/>
    <property type="project" value="InterPro"/>
</dbReference>
<evidence type="ECO:0000259" key="3">
    <source>
        <dbReference type="Pfam" id="PF00656"/>
    </source>
</evidence>
<feature type="domain" description="Peptidase C14 caspase" evidence="3">
    <location>
        <begin position="143"/>
        <end position="407"/>
    </location>
</feature>
<evidence type="ECO:0000313" key="4">
    <source>
        <dbReference type="EMBL" id="KAK7680535.1"/>
    </source>
</evidence>
<proteinExistence type="inferred from homology"/>
<evidence type="ECO:0000256" key="2">
    <source>
        <dbReference type="SAM" id="MobiDB-lite"/>
    </source>
</evidence>
<feature type="region of interest" description="Disordered" evidence="2">
    <location>
        <begin position="1"/>
        <end position="25"/>
    </location>
</feature>
<dbReference type="Pfam" id="PF00656">
    <property type="entry name" value="Peptidase_C14"/>
    <property type="match status" value="1"/>
</dbReference>
<dbReference type="InterPro" id="IPR011600">
    <property type="entry name" value="Pept_C14_caspase"/>
</dbReference>
<reference evidence="4 5" key="1">
    <citation type="submission" date="2022-09" db="EMBL/GenBank/DDBJ databases">
        <authorList>
            <person name="Palmer J.M."/>
        </authorList>
    </citation>
    <scope>NUCLEOTIDE SEQUENCE [LARGE SCALE GENOMIC DNA]</scope>
    <source>
        <strain evidence="4 5">DSM 7382</strain>
    </source>
</reference>
<comment type="caution">
    <text evidence="4">The sequence shown here is derived from an EMBL/GenBank/DDBJ whole genome shotgun (WGS) entry which is preliminary data.</text>
</comment>
<feature type="compositionally biased region" description="Low complexity" evidence="2">
    <location>
        <begin position="120"/>
        <end position="129"/>
    </location>
</feature>
<sequence length="418" mass="46457">MMWDLSGGAASSNPDPNGYYQAPVYPSGSSFPMPVPVPAPFMPIGGPSPPAGPSSYSPAPEWAQAQHSGYITRSAGPVDYAPPYQSTQHLHTHHSSHRSHSHRHHRHRPTSAPPVAPQQSHASHSSGHADNTVRIRCSNCTGKRKAVCIGINYHGQTNELFGCVNDAKNVYRFLTRMLYQRSSMYSNTTNPFPTSQKDTATRSKTFVYSQMTFLILDYKPTRRNILKAMEWLVRDAQPDDSLFLHYSGHGGQVKDTDGDEVDGYDEIIFPVDYKTTGYILDDEMNRIMVPGLPEGCRLTALFDSCHSGSILDLPYLYHSNGRVKGSQVTPKHRKEKGTRADVISWSGCKDSQTSADTYENGSAVGAMSYAFMSALKANPHQSYQDLLKAIREILRKKYSQKPQLSSSYRIDTNLAFIM</sequence>
<dbReference type="GO" id="GO:0004197">
    <property type="term" value="F:cysteine-type endopeptidase activity"/>
    <property type="evidence" value="ECO:0007669"/>
    <property type="project" value="InterPro"/>
</dbReference>
<dbReference type="GO" id="GO:0005737">
    <property type="term" value="C:cytoplasm"/>
    <property type="evidence" value="ECO:0007669"/>
    <property type="project" value="TreeGrafter"/>
</dbReference>
<dbReference type="Proteomes" id="UP001385951">
    <property type="component" value="Unassembled WGS sequence"/>
</dbReference>
<gene>
    <name evidence="4" type="ORF">QCA50_016316</name>
</gene>
<feature type="compositionally biased region" description="Basic residues" evidence="2">
    <location>
        <begin position="90"/>
        <end position="109"/>
    </location>
</feature>